<dbReference type="EMBL" id="JBHSPT010000013">
    <property type="protein sequence ID" value="MFC6055266.1"/>
    <property type="molecule type" value="Genomic_DNA"/>
</dbReference>
<proteinExistence type="predicted"/>
<sequence length="107" mass="11867">MVRPGPWAPELDAVAATVARRLWRAASEDFANAVPAPNAAWAWDTAIGLVLSLEEYPVLADSRYEAEEYRAAVRRIAHELLREGADPRAVVRLAARLRQDLGLASRY</sequence>
<evidence type="ECO:0000313" key="2">
    <source>
        <dbReference type="Proteomes" id="UP001596242"/>
    </source>
</evidence>
<gene>
    <name evidence="1" type="ORF">ACFP50_07270</name>
</gene>
<evidence type="ECO:0000313" key="1">
    <source>
        <dbReference type="EMBL" id="MFC6055266.1"/>
    </source>
</evidence>
<dbReference type="RefSeq" id="WP_386394598.1">
    <property type="nucleotide sequence ID" value="NZ_JBHSPT010000013.1"/>
</dbReference>
<keyword evidence="2" id="KW-1185">Reference proteome</keyword>
<dbReference type="Proteomes" id="UP001596242">
    <property type="component" value="Unassembled WGS sequence"/>
</dbReference>
<organism evidence="1 2">
    <name type="scientific">Streptomyces pratens</name>
    <dbReference type="NCBI Taxonomy" id="887456"/>
    <lineage>
        <taxon>Bacteria</taxon>
        <taxon>Bacillati</taxon>
        <taxon>Actinomycetota</taxon>
        <taxon>Actinomycetes</taxon>
        <taxon>Kitasatosporales</taxon>
        <taxon>Streptomycetaceae</taxon>
        <taxon>Streptomyces</taxon>
    </lineage>
</organism>
<accession>A0ABW1LUH9</accession>
<protein>
    <submittedName>
        <fullName evidence="1">Uncharacterized protein</fullName>
    </submittedName>
</protein>
<reference evidence="2" key="1">
    <citation type="journal article" date="2019" name="Int. J. Syst. Evol. Microbiol.">
        <title>The Global Catalogue of Microorganisms (GCM) 10K type strain sequencing project: providing services to taxonomists for standard genome sequencing and annotation.</title>
        <authorList>
            <consortium name="The Broad Institute Genomics Platform"/>
            <consortium name="The Broad Institute Genome Sequencing Center for Infectious Disease"/>
            <person name="Wu L."/>
            <person name="Ma J."/>
        </authorList>
    </citation>
    <scope>NUCLEOTIDE SEQUENCE [LARGE SCALE GENOMIC DNA]</scope>
    <source>
        <strain evidence="2">JCM 12763</strain>
    </source>
</reference>
<name>A0ABW1LUH9_9ACTN</name>
<comment type="caution">
    <text evidence="1">The sequence shown here is derived from an EMBL/GenBank/DDBJ whole genome shotgun (WGS) entry which is preliminary data.</text>
</comment>